<sequence length="157" mass="17316">MNPSRFTAALQARLARVTVLARFAAGRLGQYAELLHIEMAMYRQSLVRSLIALVALVLTGMGAAAFISIAALVHFWDTPWRRMTAWIIAGVWFAIALISFLIVRRGVPDGLPFQSVGEQMRLDADTLRDAMQRPTAPDVVVRGPAPRPSEPAHRSQP</sequence>
<evidence type="ECO:0008006" key="5">
    <source>
        <dbReference type="Google" id="ProtNLM"/>
    </source>
</evidence>
<comment type="caution">
    <text evidence="3">The sequence shown here is derived from an EMBL/GenBank/DDBJ whole genome shotgun (WGS) entry which is preliminary data.</text>
</comment>
<gene>
    <name evidence="3" type="ORF">CAL25_09635</name>
</gene>
<keyword evidence="2" id="KW-0812">Transmembrane</keyword>
<evidence type="ECO:0000313" key="4">
    <source>
        <dbReference type="Proteomes" id="UP000216913"/>
    </source>
</evidence>
<dbReference type="Proteomes" id="UP000216913">
    <property type="component" value="Unassembled WGS sequence"/>
</dbReference>
<dbReference type="EMBL" id="NEVP01000006">
    <property type="protein sequence ID" value="OZI51782.1"/>
    <property type="molecule type" value="Genomic_DNA"/>
</dbReference>
<name>A0A261TRI1_9BORD</name>
<keyword evidence="2" id="KW-0472">Membrane</keyword>
<dbReference type="RefSeq" id="WP_094799737.1">
    <property type="nucleotide sequence ID" value="NZ_NEVP01000006.1"/>
</dbReference>
<evidence type="ECO:0000256" key="1">
    <source>
        <dbReference type="SAM" id="MobiDB-lite"/>
    </source>
</evidence>
<keyword evidence="2" id="KW-1133">Transmembrane helix</keyword>
<organism evidence="3 4">
    <name type="scientific">Bordetella genomosp. 5</name>
    <dbReference type="NCBI Taxonomy" id="1395608"/>
    <lineage>
        <taxon>Bacteria</taxon>
        <taxon>Pseudomonadati</taxon>
        <taxon>Pseudomonadota</taxon>
        <taxon>Betaproteobacteria</taxon>
        <taxon>Burkholderiales</taxon>
        <taxon>Alcaligenaceae</taxon>
        <taxon>Bordetella</taxon>
    </lineage>
</organism>
<evidence type="ECO:0000256" key="2">
    <source>
        <dbReference type="SAM" id="Phobius"/>
    </source>
</evidence>
<evidence type="ECO:0000313" key="3">
    <source>
        <dbReference type="EMBL" id="OZI51782.1"/>
    </source>
</evidence>
<dbReference type="AlphaFoldDB" id="A0A261TRI1"/>
<protein>
    <recommendedName>
        <fullName evidence="5">Phage holin family protein</fullName>
    </recommendedName>
</protein>
<reference evidence="3 4" key="1">
    <citation type="submission" date="2017-05" db="EMBL/GenBank/DDBJ databases">
        <title>Complete and WGS of Bordetella genogroups.</title>
        <authorList>
            <person name="Spilker T."/>
            <person name="LiPuma J."/>
        </authorList>
    </citation>
    <scope>NUCLEOTIDE SEQUENCE [LARGE SCALE GENOMIC DNA]</scope>
    <source>
        <strain evidence="3 4">AU10456</strain>
    </source>
</reference>
<feature type="region of interest" description="Disordered" evidence="1">
    <location>
        <begin position="133"/>
        <end position="157"/>
    </location>
</feature>
<feature type="transmembrane region" description="Helical" evidence="2">
    <location>
        <begin position="85"/>
        <end position="103"/>
    </location>
</feature>
<accession>A0A261TRI1</accession>
<proteinExistence type="predicted"/>
<keyword evidence="4" id="KW-1185">Reference proteome</keyword>
<dbReference type="OrthoDB" id="8906425at2"/>
<feature type="transmembrane region" description="Helical" evidence="2">
    <location>
        <begin position="50"/>
        <end position="73"/>
    </location>
</feature>